<keyword evidence="1" id="KW-0787">Thick filament</keyword>
<dbReference type="FunFam" id="2.60.40.10:FF:000225">
    <property type="entry name" value="Myosin-binding protein C, cardiac-type"/>
    <property type="match status" value="1"/>
</dbReference>
<feature type="domain" description="Fibronectin type-III" evidence="10">
    <location>
        <begin position="1075"/>
        <end position="1165"/>
    </location>
</feature>
<dbReference type="InterPro" id="IPR040849">
    <property type="entry name" value="MyBP-C_THB"/>
</dbReference>
<dbReference type="FunFam" id="2.60.40.10:FF:000111">
    <property type="entry name" value="Myosin-binding protein C, slow type"/>
    <property type="match status" value="1"/>
</dbReference>
<feature type="domain" description="Ig-like" evidence="9">
    <location>
        <begin position="978"/>
        <end position="1066"/>
    </location>
</feature>
<evidence type="ECO:0000256" key="8">
    <source>
        <dbReference type="ARBA" id="ARBA00038352"/>
    </source>
</evidence>
<dbReference type="SMART" id="SM00060">
    <property type="entry name" value="FN3"/>
    <property type="match status" value="3"/>
</dbReference>
<evidence type="ECO:0000256" key="6">
    <source>
        <dbReference type="ARBA" id="ARBA00023203"/>
    </source>
</evidence>
<dbReference type="FunFam" id="2.60.40.10:FF:000070">
    <property type="entry name" value="Myosin-binding protein C, slow type"/>
    <property type="match status" value="1"/>
</dbReference>
<dbReference type="GO" id="GO:0031430">
    <property type="term" value="C:M band"/>
    <property type="evidence" value="ECO:0007669"/>
    <property type="project" value="TreeGrafter"/>
</dbReference>
<feature type="domain" description="Fibronectin type-III" evidence="10">
    <location>
        <begin position="781"/>
        <end position="880"/>
    </location>
</feature>
<dbReference type="SUPFAM" id="SSF48726">
    <property type="entry name" value="Immunoglobulin"/>
    <property type="match status" value="8"/>
</dbReference>
<keyword evidence="2" id="KW-0597">Phosphoprotein</keyword>
<evidence type="ECO:0000259" key="10">
    <source>
        <dbReference type="PROSITE" id="PS50853"/>
    </source>
</evidence>
<dbReference type="GO" id="GO:0045214">
    <property type="term" value="P:sarcomere organization"/>
    <property type="evidence" value="ECO:0007669"/>
    <property type="project" value="TreeGrafter"/>
</dbReference>
<dbReference type="PANTHER" id="PTHR13817:SF20">
    <property type="entry name" value="MYOSIN-BINDING PROTEIN C, CARDIAC-TYPE"/>
    <property type="match status" value="1"/>
</dbReference>
<keyword evidence="3" id="KW-0677">Repeat</keyword>
<feature type="domain" description="Ig-like" evidence="9">
    <location>
        <begin position="155"/>
        <end position="263"/>
    </location>
</feature>
<evidence type="ECO:0000313" key="12">
    <source>
        <dbReference type="Proteomes" id="UP000472277"/>
    </source>
</evidence>
<keyword evidence="12" id="KW-1185">Reference proteome</keyword>
<dbReference type="GO" id="GO:0007155">
    <property type="term" value="P:cell adhesion"/>
    <property type="evidence" value="ECO:0007669"/>
    <property type="project" value="UniProtKB-KW"/>
</dbReference>
<dbReference type="FunFam" id="2.60.40.10:FF:000081">
    <property type="entry name" value="Myosin-binding protein C, slow type"/>
    <property type="match status" value="1"/>
</dbReference>
<dbReference type="InterPro" id="IPR013098">
    <property type="entry name" value="Ig_I-set"/>
</dbReference>
<evidence type="ECO:0000256" key="1">
    <source>
        <dbReference type="ARBA" id="ARBA00022433"/>
    </source>
</evidence>
<dbReference type="GO" id="GO:0032982">
    <property type="term" value="C:myosin filament"/>
    <property type="evidence" value="ECO:0007669"/>
    <property type="project" value="UniProtKB-KW"/>
</dbReference>
<keyword evidence="6" id="KW-0009">Actin-binding</keyword>
<dbReference type="InterPro" id="IPR003599">
    <property type="entry name" value="Ig_sub"/>
</dbReference>
<reference evidence="11" key="1">
    <citation type="submission" date="2025-08" db="UniProtKB">
        <authorList>
            <consortium name="Ensembl"/>
        </authorList>
    </citation>
    <scope>IDENTIFICATION</scope>
</reference>
<keyword evidence="4" id="KW-0130">Cell adhesion</keyword>
<dbReference type="SMART" id="SM00409">
    <property type="entry name" value="IG"/>
    <property type="match status" value="8"/>
</dbReference>
<dbReference type="GeneTree" id="ENSGT00940000157698"/>
<dbReference type="PROSITE" id="PS50853">
    <property type="entry name" value="FN3"/>
    <property type="match status" value="3"/>
</dbReference>
<dbReference type="Pfam" id="PF00041">
    <property type="entry name" value="fn3"/>
    <property type="match status" value="3"/>
</dbReference>
<dbReference type="InterPro" id="IPR036116">
    <property type="entry name" value="FN3_sf"/>
</dbReference>
<feature type="domain" description="Fibronectin type-III" evidence="10">
    <location>
        <begin position="881"/>
        <end position="974"/>
    </location>
</feature>
<dbReference type="GO" id="GO:0055010">
    <property type="term" value="P:ventricular cardiac muscle tissue morphogenesis"/>
    <property type="evidence" value="ECO:0007669"/>
    <property type="project" value="TreeGrafter"/>
</dbReference>
<evidence type="ECO:0000256" key="3">
    <source>
        <dbReference type="ARBA" id="ARBA00022737"/>
    </source>
</evidence>
<evidence type="ECO:0000256" key="5">
    <source>
        <dbReference type="ARBA" id="ARBA00023179"/>
    </source>
</evidence>
<dbReference type="Ensembl" id="ENSSTUT00000020060.1">
    <property type="protein sequence ID" value="ENSSTUP00000019074.1"/>
    <property type="gene ID" value="ENSSTUG00000004080.1"/>
</dbReference>
<dbReference type="AlphaFoldDB" id="A0A673X4J6"/>
<evidence type="ECO:0000259" key="9">
    <source>
        <dbReference type="PROSITE" id="PS50835"/>
    </source>
</evidence>
<dbReference type="Proteomes" id="UP000472277">
    <property type="component" value="Chromosome 29"/>
</dbReference>
<organism evidence="11 12">
    <name type="scientific">Salmo trutta</name>
    <name type="common">Brown trout</name>
    <dbReference type="NCBI Taxonomy" id="8032"/>
    <lineage>
        <taxon>Eukaryota</taxon>
        <taxon>Metazoa</taxon>
        <taxon>Chordata</taxon>
        <taxon>Craniata</taxon>
        <taxon>Vertebrata</taxon>
        <taxon>Euteleostomi</taxon>
        <taxon>Actinopterygii</taxon>
        <taxon>Neopterygii</taxon>
        <taxon>Teleostei</taxon>
        <taxon>Protacanthopterygii</taxon>
        <taxon>Salmoniformes</taxon>
        <taxon>Salmonidae</taxon>
        <taxon>Salmoninae</taxon>
        <taxon>Salmo</taxon>
    </lineage>
</organism>
<protein>
    <submittedName>
        <fullName evidence="11">Myosin binding protein C3</fullName>
    </submittedName>
</protein>
<dbReference type="InterPro" id="IPR050964">
    <property type="entry name" value="Striated_Muscle_Regulatory"/>
</dbReference>
<dbReference type="GO" id="GO:0032036">
    <property type="term" value="F:myosin heavy chain binding"/>
    <property type="evidence" value="ECO:0007669"/>
    <property type="project" value="TreeGrafter"/>
</dbReference>
<dbReference type="FunFam" id="2.60.40.10:FF:000326">
    <property type="entry name" value="Myosin-binding protein C, cardiac-type"/>
    <property type="match status" value="1"/>
</dbReference>
<dbReference type="PROSITE" id="PS50835">
    <property type="entry name" value="IG_LIKE"/>
    <property type="match status" value="6"/>
</dbReference>
<evidence type="ECO:0000256" key="7">
    <source>
        <dbReference type="ARBA" id="ARBA00023319"/>
    </source>
</evidence>
<keyword evidence="7" id="KW-0393">Immunoglobulin domain</keyword>
<accession>A0A673X4J6</accession>
<keyword evidence="5" id="KW-0514">Muscle protein</keyword>
<dbReference type="InterPro" id="IPR036179">
    <property type="entry name" value="Ig-like_dom_sf"/>
</dbReference>
<dbReference type="PANTHER" id="PTHR13817">
    <property type="entry name" value="TITIN"/>
    <property type="match status" value="1"/>
</dbReference>
<dbReference type="GO" id="GO:0003779">
    <property type="term" value="F:actin binding"/>
    <property type="evidence" value="ECO:0007669"/>
    <property type="project" value="UniProtKB-KW"/>
</dbReference>
<dbReference type="FunFam" id="2.60.40.10:FF:000062">
    <property type="entry name" value="Myosin-binding protein C, slow type"/>
    <property type="match status" value="1"/>
</dbReference>
<dbReference type="SUPFAM" id="SSF49265">
    <property type="entry name" value="Fibronectin type III"/>
    <property type="match status" value="2"/>
</dbReference>
<evidence type="ECO:0000313" key="11">
    <source>
        <dbReference type="Ensembl" id="ENSSTUP00000019074.1"/>
    </source>
</evidence>
<reference evidence="11" key="2">
    <citation type="submission" date="2025-09" db="UniProtKB">
        <authorList>
            <consortium name="Ensembl"/>
        </authorList>
    </citation>
    <scope>IDENTIFICATION</scope>
</reference>
<dbReference type="InterPro" id="IPR003961">
    <property type="entry name" value="FN3_dom"/>
</dbReference>
<evidence type="ECO:0000256" key="2">
    <source>
        <dbReference type="ARBA" id="ARBA00022553"/>
    </source>
</evidence>
<dbReference type="InParanoid" id="A0A673X4J6"/>
<feature type="domain" description="Ig-like" evidence="9">
    <location>
        <begin position="1176"/>
        <end position="1264"/>
    </location>
</feature>
<dbReference type="InterPro" id="IPR007110">
    <property type="entry name" value="Ig-like_dom"/>
</dbReference>
<dbReference type="SMART" id="SM00408">
    <property type="entry name" value="IGc2"/>
    <property type="match status" value="7"/>
</dbReference>
<gene>
    <name evidence="11" type="primary">MYBPC3</name>
    <name evidence="11" type="synonym">LOC115167118</name>
</gene>
<dbReference type="OMA" id="ITLECEF"/>
<feature type="domain" description="Ig-like" evidence="9">
    <location>
        <begin position="674"/>
        <end position="772"/>
    </location>
</feature>
<comment type="similarity">
    <text evidence="8">Belongs to the immunoglobulin superfamily. MyBP family.</text>
</comment>
<sequence length="1272" mass="142749">PDQGPSPPIAQFGRVASSKKSLGGSKLLPFKNDRVSAFAKKPKTQVAEEGATVVFETETEKPDAKVRWQCNTKDLVSDDKYVIKADGNKHSLTIQAVTKEDGTAYAVIAGGSKVKFDLKVKEKEVMEEVKLELKEKVKEEVKEKKGGSLLESQAPDTKTDLTGLFTEKPQSGEVTVGENINFVAKVNAASLLKKPTIKWFKGKWMDLASKSGKNLQLKELYDRNSKVYTFEMQIIEAKPSFAGAYRCEVSSRDKFDSCNFDLTVHGGCPLTHSMDGSEEAGELDFNYFRTKNSGLSCPLVSSFCASASKSQVKSEPDEDVWEILQKAKASEYEKIAFQYGITDLRGMLKRLKKMKKEEKKSEVFLKKLDPAYQVEKGHKMKLCIEVANEDVDVKWLKNGQEIQSTGRYIFESVGNKRYLTINHCSLSDDATYTCVVGDEKCTTELFVKEPPVTITSNLEDQMVMKGERVELECEVSEEGATVKWEKDGVELTRDESFKYRFKKDGRKHVLIINEATKEDCGHYTVKTNGGESMAELMVSEKELEVYQNIADLTVKAKDEAVFKCEVSDETVKGIWYKNGVEVKADARTHITHIGRIHKLTIDDVKPEDQGDYTFVPEGYAFNLSAKLNFLGIFTITPCHVPLHFIMILFILLINCVFVCFSEVKIDYVPRQDPPKIHLDCMGHTADSTIMVVAGNKLRLDVPITGDPAPTVVWTKGEKAGSEVVMTEGDGRLHVESTKGHCIFTIEGADKQDEGLYSVIVRNPAGEDKADINVKVVDAPDPPSAPRILSVGEDSCVVQWDPPKSDGGNPVIGYVLERKKKKSYRWMRLNFDPYTDTTYEAKRMIEGVEYEMRVYAVNAIGMSRHSAASQSFIPVAPTSEPVGLCVDDISDTTISLKWRTPEHLGSSELDGYGVEYCKEGSDEWVPAFEGLTERTSVIIRDLPTGEKMQFRVRAYNTAGPSAPTSLAQAVTIREIMQKPKIWIPRNLRQTLTKKVEETINLVIPFQGKPRPVITWSKDGEPLNPKQVSVRNSDTDTILFIRKSERKDSGKYEVKLQIENVEDTASISIQIVDLPGSPEKLKIMDVWGFNVALEWKPPKDNGNCEITGYMVQKADKKTMEWYTVYELYRRTNCVVADLIMGNEYIFRIYAVNMVGLSLEPCFEYKPPTYKEHDFSEAPKFTHPLVSRSVIAGYNATLSCSVRGIPKPKVTWYKNKMDISNEAKYRMFSKLGILTLEIRKPCLFDGGVYMCKAVNASGEDVVECKLEIREPQTGK</sequence>
<dbReference type="Gene3D" id="2.60.40.10">
    <property type="entry name" value="Immunoglobulins"/>
    <property type="match status" value="11"/>
</dbReference>
<feature type="domain" description="Ig-like" evidence="9">
    <location>
        <begin position="450"/>
        <end position="544"/>
    </location>
</feature>
<dbReference type="Pfam" id="PF18362">
    <property type="entry name" value="THB"/>
    <property type="match status" value="1"/>
</dbReference>
<dbReference type="FunFam" id="2.60.40.10:FF:000031">
    <property type="entry name" value="Myosin-binding protein C, slow type"/>
    <property type="match status" value="2"/>
</dbReference>
<evidence type="ECO:0000256" key="4">
    <source>
        <dbReference type="ARBA" id="ARBA00022889"/>
    </source>
</evidence>
<dbReference type="InterPro" id="IPR003598">
    <property type="entry name" value="Ig_sub2"/>
</dbReference>
<name>A0A673X4J6_SALTR</name>
<feature type="domain" description="Ig-like" evidence="9">
    <location>
        <begin position="383"/>
        <end position="436"/>
    </location>
</feature>
<dbReference type="Pfam" id="PF07679">
    <property type="entry name" value="I-set"/>
    <property type="match status" value="8"/>
</dbReference>
<dbReference type="CDD" id="cd00063">
    <property type="entry name" value="FN3"/>
    <property type="match status" value="3"/>
</dbReference>
<dbReference type="FunFam" id="2.60.40.10:FF:000060">
    <property type="entry name" value="Myosin-binding protein C, slow type"/>
    <property type="match status" value="1"/>
</dbReference>
<dbReference type="FunFam" id="2.60.40.10:FF:000085">
    <property type="entry name" value="Myosin-binding protein C, slow type"/>
    <property type="match status" value="1"/>
</dbReference>
<proteinExistence type="inferred from homology"/>
<dbReference type="InterPro" id="IPR013783">
    <property type="entry name" value="Ig-like_fold"/>
</dbReference>